<sequence length="516" mass="59658">MKHLLSIYTLLFGVAVLLFFGLVYPHHLHYQEQYQLFLFDSTYIWEIVRLPGGIADLLGRFCTQFFLYAWVGAFIIAVLLSLVQILTLHLAYSRTSPELQESMRNTGMTAEPNGGILYGLSFVPSFLLWLFLLDENALLGGAWAVLLTLLASWGVEKLNGRVRRILLLAAIPVLYWMAGPVCVIFFLLQAPHPKRSIRYYGVFILMAFMLVMLSNYLPVPATKLWFGIHYHRYPTEIPVLLWAATLSVFFLMLIVRAFQRWVNTSSHMIVTLCSFLLVAVSMGYLVWRNSNLKAEKVMQYDFMACHQQWNRILETINDKKPNNQIGVTVQNLALAMHGMLLDHMFEYNQNSIHGLLPDVKTDATSPMPTAEAFYHLGMINVAQRTVFEAQEAILDFQKSARCYKRLAQTNLINGNYEVARKYLMALQKTLFYREWANETLSLLGNEKAIAKHPEYGRLRQSNYEEDFYFSDHVTPEMLESLYSKNTDNRMAYQYLLAYYLLTGDLENYNHIISQQR</sequence>
<keyword evidence="3" id="KW-1185">Reference proteome</keyword>
<proteinExistence type="predicted"/>
<evidence type="ECO:0000313" key="2">
    <source>
        <dbReference type="EMBL" id="SEW25181.1"/>
    </source>
</evidence>
<accession>A0A1I0QE02</accession>
<feature type="transmembrane region" description="Helical" evidence="1">
    <location>
        <begin position="7"/>
        <end position="24"/>
    </location>
</feature>
<keyword evidence="1" id="KW-0812">Transmembrane</keyword>
<evidence type="ECO:0000313" key="3">
    <source>
        <dbReference type="Proteomes" id="UP000199373"/>
    </source>
</evidence>
<gene>
    <name evidence="2" type="ORF">SAMN04487850_2381</name>
</gene>
<feature type="transmembrane region" description="Helical" evidence="1">
    <location>
        <begin position="167"/>
        <end position="187"/>
    </location>
</feature>
<keyword evidence="1" id="KW-1133">Transmembrane helix</keyword>
<feature type="transmembrane region" description="Helical" evidence="1">
    <location>
        <begin position="265"/>
        <end position="287"/>
    </location>
</feature>
<protein>
    <submittedName>
        <fullName evidence="2">Uncharacterized protein</fullName>
    </submittedName>
</protein>
<feature type="transmembrane region" description="Helical" evidence="1">
    <location>
        <begin position="199"/>
        <end position="218"/>
    </location>
</feature>
<dbReference type="EMBL" id="FOIQ01000006">
    <property type="protein sequence ID" value="SEW25181.1"/>
    <property type="molecule type" value="Genomic_DNA"/>
</dbReference>
<dbReference type="InterPro" id="IPR045692">
    <property type="entry name" value="DUF6057"/>
</dbReference>
<feature type="transmembrane region" description="Helical" evidence="1">
    <location>
        <begin position="67"/>
        <end position="92"/>
    </location>
</feature>
<name>A0A1I0QE02_9BACT</name>
<organism evidence="2 3">
    <name type="scientific">Prevotella aff. ruminicola Tc2-24</name>
    <dbReference type="NCBI Taxonomy" id="81582"/>
    <lineage>
        <taxon>Bacteria</taxon>
        <taxon>Pseudomonadati</taxon>
        <taxon>Bacteroidota</taxon>
        <taxon>Bacteroidia</taxon>
        <taxon>Bacteroidales</taxon>
        <taxon>Prevotellaceae</taxon>
        <taxon>Prevotella</taxon>
    </lineage>
</organism>
<evidence type="ECO:0000256" key="1">
    <source>
        <dbReference type="SAM" id="Phobius"/>
    </source>
</evidence>
<feature type="transmembrane region" description="Helical" evidence="1">
    <location>
        <begin position="113"/>
        <end position="132"/>
    </location>
</feature>
<dbReference type="AlphaFoldDB" id="A0A1I0QE02"/>
<feature type="transmembrane region" description="Helical" evidence="1">
    <location>
        <begin position="138"/>
        <end position="155"/>
    </location>
</feature>
<dbReference type="RefSeq" id="WP_091916915.1">
    <property type="nucleotide sequence ID" value="NZ_FOIQ01000006.1"/>
</dbReference>
<keyword evidence="1" id="KW-0472">Membrane</keyword>
<feature type="transmembrane region" description="Helical" evidence="1">
    <location>
        <begin position="239"/>
        <end position="259"/>
    </location>
</feature>
<dbReference type="Proteomes" id="UP000199373">
    <property type="component" value="Unassembled WGS sequence"/>
</dbReference>
<dbReference type="Pfam" id="PF19529">
    <property type="entry name" value="DUF6057"/>
    <property type="match status" value="1"/>
</dbReference>
<reference evidence="2 3" key="1">
    <citation type="submission" date="2016-10" db="EMBL/GenBank/DDBJ databases">
        <authorList>
            <person name="de Groot N.N."/>
        </authorList>
    </citation>
    <scope>NUCLEOTIDE SEQUENCE [LARGE SCALE GENOMIC DNA]</scope>
    <source>
        <strain evidence="2 3">TC2-24</strain>
    </source>
</reference>